<name>N1QIZ4_SPHMS</name>
<sequence>MMTNSHWLSTACLCTCRALKNTTLKILINQVQNLNIDASVDITSSSTNLITRSNQHGHLCPFDRTAVACQNTGLSLHRLERDQ</sequence>
<accession>N1QIZ4</accession>
<reference evidence="1 2" key="1">
    <citation type="journal article" date="2012" name="PLoS Pathog.">
        <title>Diverse lifestyles and strategies of plant pathogenesis encoded in the genomes of eighteen Dothideomycetes fungi.</title>
        <authorList>
            <person name="Ohm R.A."/>
            <person name="Feau N."/>
            <person name="Henrissat B."/>
            <person name="Schoch C.L."/>
            <person name="Horwitz B.A."/>
            <person name="Barry K.W."/>
            <person name="Condon B.J."/>
            <person name="Copeland A.C."/>
            <person name="Dhillon B."/>
            <person name="Glaser F."/>
            <person name="Hesse C.N."/>
            <person name="Kosti I."/>
            <person name="LaButti K."/>
            <person name="Lindquist E.A."/>
            <person name="Lucas S."/>
            <person name="Salamov A.A."/>
            <person name="Bradshaw R.E."/>
            <person name="Ciuffetti L."/>
            <person name="Hamelin R.C."/>
            <person name="Kema G.H.J."/>
            <person name="Lawrence C."/>
            <person name="Scott J.A."/>
            <person name="Spatafora J.W."/>
            <person name="Turgeon B.G."/>
            <person name="de Wit P.J.G.M."/>
            <person name="Zhong S."/>
            <person name="Goodwin S.B."/>
            <person name="Grigoriev I.V."/>
        </authorList>
    </citation>
    <scope>NUCLEOTIDE SEQUENCE [LARGE SCALE GENOMIC DNA]</scope>
    <source>
        <strain evidence="1 2">SO2202</strain>
    </source>
</reference>
<dbReference type="RefSeq" id="XP_016765297.1">
    <property type="nucleotide sequence ID" value="XM_016903548.1"/>
</dbReference>
<dbReference type="GeneID" id="27900685"/>
<protein>
    <submittedName>
        <fullName evidence="1">Uncharacterized protein</fullName>
    </submittedName>
</protein>
<dbReference type="Proteomes" id="UP000016931">
    <property type="component" value="Unassembled WGS sequence"/>
</dbReference>
<dbReference type="AlphaFoldDB" id="N1QIZ4"/>
<dbReference type="EMBL" id="KB456260">
    <property type="protein sequence ID" value="EMF17176.1"/>
    <property type="molecule type" value="Genomic_DNA"/>
</dbReference>
<proteinExistence type="predicted"/>
<keyword evidence="2" id="KW-1185">Reference proteome</keyword>
<dbReference type="HOGENOM" id="CLU_2544052_0_0_1"/>
<evidence type="ECO:0000313" key="1">
    <source>
        <dbReference type="EMBL" id="EMF17176.1"/>
    </source>
</evidence>
<gene>
    <name evidence="1" type="ORF">SEPMUDRAFT_146279</name>
</gene>
<evidence type="ECO:0000313" key="2">
    <source>
        <dbReference type="Proteomes" id="UP000016931"/>
    </source>
</evidence>
<organism evidence="1 2">
    <name type="scientific">Sphaerulina musiva (strain SO2202)</name>
    <name type="common">Poplar stem canker fungus</name>
    <name type="synonym">Septoria musiva</name>
    <dbReference type="NCBI Taxonomy" id="692275"/>
    <lineage>
        <taxon>Eukaryota</taxon>
        <taxon>Fungi</taxon>
        <taxon>Dikarya</taxon>
        <taxon>Ascomycota</taxon>
        <taxon>Pezizomycotina</taxon>
        <taxon>Dothideomycetes</taxon>
        <taxon>Dothideomycetidae</taxon>
        <taxon>Mycosphaerellales</taxon>
        <taxon>Mycosphaerellaceae</taxon>
        <taxon>Sphaerulina</taxon>
    </lineage>
</organism>